<dbReference type="Gene3D" id="3.30.1490.480">
    <property type="entry name" value="Endolytic murein transglycosylase"/>
    <property type="match status" value="1"/>
</dbReference>
<dbReference type="PANTHER" id="PTHR30518">
    <property type="entry name" value="ENDOLYTIC MUREIN TRANSGLYCOSYLASE"/>
    <property type="match status" value="1"/>
</dbReference>
<dbReference type="GO" id="GO:0071555">
    <property type="term" value="P:cell wall organization"/>
    <property type="evidence" value="ECO:0007669"/>
    <property type="project" value="UniProtKB-KW"/>
</dbReference>
<dbReference type="Proteomes" id="UP001522462">
    <property type="component" value="Unassembled WGS sequence"/>
</dbReference>
<dbReference type="Gene3D" id="3.30.160.60">
    <property type="entry name" value="Classic Zinc Finger"/>
    <property type="match status" value="1"/>
</dbReference>
<evidence type="ECO:0000256" key="3">
    <source>
        <dbReference type="ARBA" id="ARBA00022989"/>
    </source>
</evidence>
<evidence type="ECO:0000256" key="8">
    <source>
        <dbReference type="SAM" id="MobiDB-lite"/>
    </source>
</evidence>
<dbReference type="CDD" id="cd08010">
    <property type="entry name" value="MltG_like"/>
    <property type="match status" value="1"/>
</dbReference>
<evidence type="ECO:0000256" key="2">
    <source>
        <dbReference type="ARBA" id="ARBA00022692"/>
    </source>
</evidence>
<name>A0A7L4WDI2_9LACT</name>
<reference evidence="9 12" key="3">
    <citation type="journal article" date="2022" name="Microbiol. Res.">
        <title>Comparative genome analysis, predicted lifestyle and antimicrobial strategies of Lactococcus carnosus and Lactococcus paracarnosus isolated from meat.</title>
        <authorList>
            <person name="Werum V."/>
            <person name="Ehrmann M."/>
            <person name="Vogel R."/>
            <person name="Hilgarth M."/>
        </authorList>
    </citation>
    <scope>NUCLEOTIDE SEQUENCE [LARGE SCALE GENOMIC DNA]</scope>
    <source>
        <strain evidence="9 12">TMW21897</strain>
    </source>
</reference>
<dbReference type="HAMAP" id="MF_02065">
    <property type="entry name" value="MltG"/>
    <property type="match status" value="1"/>
</dbReference>
<dbReference type="NCBIfam" id="TIGR00247">
    <property type="entry name" value="endolytic transglycosylase MltG"/>
    <property type="match status" value="1"/>
</dbReference>
<keyword evidence="2 7" id="KW-0812">Transmembrane</keyword>
<evidence type="ECO:0000313" key="9">
    <source>
        <dbReference type="EMBL" id="MCJ1977923.1"/>
    </source>
</evidence>
<protein>
    <recommendedName>
        <fullName evidence="7">Endolytic murein transglycosylase</fullName>
        <ecNumber evidence="7">4.2.2.29</ecNumber>
    </recommendedName>
    <alternativeName>
        <fullName evidence="7">Peptidoglycan lytic transglycosylase</fullName>
    </alternativeName>
    <alternativeName>
        <fullName evidence="7">Peptidoglycan polymerization terminase</fullName>
    </alternativeName>
</protein>
<reference evidence="9" key="2">
    <citation type="submission" date="2020-01" db="EMBL/GenBank/DDBJ databases">
        <authorList>
            <person name="Hilgarth M."/>
            <person name="Vogel R.F."/>
        </authorList>
    </citation>
    <scope>NUCLEOTIDE SEQUENCE</scope>
    <source>
        <strain evidence="9">TMW21897</strain>
    </source>
</reference>
<comment type="catalytic activity">
    <reaction evidence="7">
        <text>a peptidoglycan chain = a peptidoglycan chain with N-acetyl-1,6-anhydromuramyl-[peptide] at the reducing end + a peptidoglycan chain with N-acetylglucosamine at the non-reducing end.</text>
        <dbReference type="EC" id="4.2.2.29"/>
    </reaction>
</comment>
<feature type="site" description="Important for catalytic activity" evidence="7">
    <location>
        <position position="397"/>
    </location>
</feature>
<dbReference type="EMBL" id="JAAEDA010000012">
    <property type="protein sequence ID" value="MCJ1977923.1"/>
    <property type="molecule type" value="Genomic_DNA"/>
</dbReference>
<proteinExistence type="inferred from homology"/>
<evidence type="ECO:0000313" key="10">
    <source>
        <dbReference type="EMBL" id="QDJ27510.1"/>
    </source>
</evidence>
<gene>
    <name evidence="7 9" type="primary">mltG</name>
    <name evidence="10" type="ORF">BHS01_02545</name>
    <name evidence="9" type="ORF">GYN19_08140</name>
</gene>
<evidence type="ECO:0000256" key="1">
    <source>
        <dbReference type="ARBA" id="ARBA00022475"/>
    </source>
</evidence>
<keyword evidence="1 7" id="KW-1003">Cell membrane</keyword>
<sequence length="529" mass="58730">MEDKDTQSFERENFKEKILRQLAAGNQSLEDLESETVFSDEQHERNSDVNLFADQMRLGKKAAEDAVHHEQVMHINQVSDTELEEELMAANSEYEQAYEPNILFSQTPDELSAPPFPERMSDVTPQKSQIQERQTQENLKRSAKKNSKKLAGKIIASIVLILFIVGGATAYFGYRYYKSEVQPYNLKDTTVKAINIPKGASSKDIGIILEKDKIIKNAALFKYYTKLNSFTDFKSGYYNLSPNMSLPAIAKTLQKGGTDKPVAPILGKVTIPEGYTIDQMSDKILENADSSKSKTPFTKAAFLKVVTDPAFIDKMKATYPDLLGDLPDKASGVKYQLEGYLFPATYEYTKNSTVSTVVEEMIAAMNQNMQPYYDKIKSMSPITVNEILSIAALTEKEANNDADRRNVAQVFYNRINSGMTLGSNISILYAEGKLGQKTTLADDAAVDTSLDSPFNLYTNLGFGPGPVASPSLSAIKAAVEPTDNNDLYFVADVTTGKVYFSETIAEHNANVKKYVNDKLSSESTNKSHE</sequence>
<keyword evidence="3 7" id="KW-1133">Transmembrane helix</keyword>
<evidence type="ECO:0000256" key="6">
    <source>
        <dbReference type="ARBA" id="ARBA00023316"/>
    </source>
</evidence>
<dbReference type="Proteomes" id="UP000516280">
    <property type="component" value="Chromosome"/>
</dbReference>
<dbReference type="EC" id="4.2.2.29" evidence="7"/>
<accession>A0A7L4WDI2</accession>
<dbReference type="GO" id="GO:0005886">
    <property type="term" value="C:plasma membrane"/>
    <property type="evidence" value="ECO:0007669"/>
    <property type="project" value="UniProtKB-SubCell"/>
</dbReference>
<dbReference type="GO" id="GO:0008932">
    <property type="term" value="F:lytic endotransglycosylase activity"/>
    <property type="evidence" value="ECO:0007669"/>
    <property type="project" value="UniProtKB-UniRule"/>
</dbReference>
<evidence type="ECO:0000256" key="5">
    <source>
        <dbReference type="ARBA" id="ARBA00023239"/>
    </source>
</evidence>
<comment type="similarity">
    <text evidence="7">Belongs to the transglycosylase MltG family.</text>
</comment>
<dbReference type="RefSeq" id="WP_109835012.1">
    <property type="nucleotide sequence ID" value="NZ_CP017195.1"/>
</dbReference>
<feature type="compositionally biased region" description="Polar residues" evidence="8">
    <location>
        <begin position="123"/>
        <end position="133"/>
    </location>
</feature>
<dbReference type="KEGG" id="lpaa:BHS01_02545"/>
<dbReference type="InterPro" id="IPR003770">
    <property type="entry name" value="MLTG-like"/>
</dbReference>
<keyword evidence="12" id="KW-1185">Reference proteome</keyword>
<evidence type="ECO:0000256" key="4">
    <source>
        <dbReference type="ARBA" id="ARBA00023136"/>
    </source>
</evidence>
<keyword evidence="6 7" id="KW-0961">Cell wall biogenesis/degradation</keyword>
<evidence type="ECO:0000313" key="12">
    <source>
        <dbReference type="Proteomes" id="UP001522462"/>
    </source>
</evidence>
<keyword evidence="5 7" id="KW-0456">Lyase</keyword>
<dbReference type="EMBL" id="CP017195">
    <property type="protein sequence ID" value="QDJ27510.1"/>
    <property type="molecule type" value="Genomic_DNA"/>
</dbReference>
<dbReference type="AlphaFoldDB" id="A0A7L4WDI2"/>
<feature type="region of interest" description="Disordered" evidence="8">
    <location>
        <begin position="106"/>
        <end position="144"/>
    </location>
</feature>
<organism evidence="10 11">
    <name type="scientific">Pseudolactococcus paracarnosus</name>
    <dbReference type="NCBI Taxonomy" id="2749962"/>
    <lineage>
        <taxon>Bacteria</taxon>
        <taxon>Bacillati</taxon>
        <taxon>Bacillota</taxon>
        <taxon>Bacilli</taxon>
        <taxon>Lactobacillales</taxon>
        <taxon>Streptococcaceae</taxon>
        <taxon>Pseudolactococcus</taxon>
    </lineage>
</organism>
<feature type="transmembrane region" description="Helical" evidence="7">
    <location>
        <begin position="150"/>
        <end position="174"/>
    </location>
</feature>
<comment type="function">
    <text evidence="7">Functions as a peptidoglycan terminase that cleaves nascent peptidoglycan strands endolytically to terminate their elongation.</text>
</comment>
<dbReference type="PANTHER" id="PTHR30518:SF2">
    <property type="entry name" value="ENDOLYTIC MUREIN TRANSGLYCOSYLASE"/>
    <property type="match status" value="1"/>
</dbReference>
<dbReference type="Pfam" id="PF02618">
    <property type="entry name" value="YceG"/>
    <property type="match status" value="1"/>
</dbReference>
<reference evidence="10 11" key="1">
    <citation type="submission" date="2016-09" db="EMBL/GenBank/DDBJ databases">
        <title>Lactic acid bacteria from MAP meat Genome sequencing and assembly.</title>
        <authorList>
            <person name="Behr J."/>
            <person name="Hilgarth M."/>
            <person name="Vogel R.F."/>
        </authorList>
    </citation>
    <scope>NUCLEOTIDE SEQUENCE [LARGE SCALE GENOMIC DNA]</scope>
    <source>
        <strain evidence="10 11">TMW21615</strain>
    </source>
</reference>
<keyword evidence="4 7" id="KW-0472">Membrane</keyword>
<evidence type="ECO:0000313" key="11">
    <source>
        <dbReference type="Proteomes" id="UP000516280"/>
    </source>
</evidence>
<evidence type="ECO:0000256" key="7">
    <source>
        <dbReference type="HAMAP-Rule" id="MF_02065"/>
    </source>
</evidence>
<dbReference type="GO" id="GO:0009252">
    <property type="term" value="P:peptidoglycan biosynthetic process"/>
    <property type="evidence" value="ECO:0007669"/>
    <property type="project" value="UniProtKB-UniRule"/>
</dbReference>
<comment type="subcellular location">
    <subcellularLocation>
        <location evidence="7">Cell membrane</location>
        <topology evidence="7">Single-pass membrane protein</topology>
    </subcellularLocation>
</comment>